<dbReference type="EMBL" id="VFOZ01000001">
    <property type="protein sequence ID" value="TQM00620.1"/>
    <property type="molecule type" value="Genomic_DNA"/>
</dbReference>
<dbReference type="Pfam" id="PF04205">
    <property type="entry name" value="FMN_bind"/>
    <property type="match status" value="1"/>
</dbReference>
<accession>A0A543CU43</accession>
<evidence type="ECO:0000313" key="4">
    <source>
        <dbReference type="EMBL" id="TQM00620.1"/>
    </source>
</evidence>
<dbReference type="SMART" id="SM00900">
    <property type="entry name" value="FMN_bind"/>
    <property type="match status" value="1"/>
</dbReference>
<name>A0A543CU43_9ACTN</name>
<organism evidence="4 5">
    <name type="scientific">Actinoallomurus bryophytorum</name>
    <dbReference type="NCBI Taxonomy" id="1490222"/>
    <lineage>
        <taxon>Bacteria</taxon>
        <taxon>Bacillati</taxon>
        <taxon>Actinomycetota</taxon>
        <taxon>Actinomycetes</taxon>
        <taxon>Streptosporangiales</taxon>
        <taxon>Thermomonosporaceae</taxon>
        <taxon>Actinoallomurus</taxon>
    </lineage>
</organism>
<gene>
    <name evidence="4" type="ORF">FB559_6335</name>
</gene>
<feature type="signal peptide" evidence="2">
    <location>
        <begin position="1"/>
        <end position="29"/>
    </location>
</feature>
<protein>
    <submittedName>
        <fullName evidence="4">FMN-binding protein</fullName>
    </submittedName>
</protein>
<dbReference type="RefSeq" id="WP_141960311.1">
    <property type="nucleotide sequence ID" value="NZ_VFOZ01000001.1"/>
</dbReference>
<feature type="region of interest" description="Disordered" evidence="1">
    <location>
        <begin position="29"/>
        <end position="64"/>
    </location>
</feature>
<dbReference type="Proteomes" id="UP000316096">
    <property type="component" value="Unassembled WGS sequence"/>
</dbReference>
<sequence>MKRAILAIAGTISGLVLLLGFKTHPAGQAAGGVTDTSTGTAAGPSPGVTSGNGSSGTRTVQGSSIDTQWGPVQLQVTLTHGKITKVTALRLPDGNQRDREINDFAVPRLTQEALSAQSARIDAVSGATYTSEGYIRSLQSALDKARS</sequence>
<dbReference type="GO" id="GO:0016020">
    <property type="term" value="C:membrane"/>
    <property type="evidence" value="ECO:0007669"/>
    <property type="project" value="InterPro"/>
</dbReference>
<dbReference type="Gene3D" id="3.90.1010.20">
    <property type="match status" value="1"/>
</dbReference>
<reference evidence="4 5" key="1">
    <citation type="submission" date="2019-06" db="EMBL/GenBank/DDBJ databases">
        <title>Sequencing the genomes of 1000 actinobacteria strains.</title>
        <authorList>
            <person name="Klenk H.-P."/>
        </authorList>
    </citation>
    <scope>NUCLEOTIDE SEQUENCE [LARGE SCALE GENOMIC DNA]</scope>
    <source>
        <strain evidence="4 5">DSM 102200</strain>
    </source>
</reference>
<evidence type="ECO:0000256" key="2">
    <source>
        <dbReference type="SAM" id="SignalP"/>
    </source>
</evidence>
<feature type="chain" id="PRO_5021982933" evidence="2">
    <location>
        <begin position="30"/>
        <end position="147"/>
    </location>
</feature>
<comment type="caution">
    <text evidence="4">The sequence shown here is derived from an EMBL/GenBank/DDBJ whole genome shotgun (WGS) entry which is preliminary data.</text>
</comment>
<dbReference type="OrthoDB" id="8099475at2"/>
<proteinExistence type="predicted"/>
<evidence type="ECO:0000259" key="3">
    <source>
        <dbReference type="SMART" id="SM00900"/>
    </source>
</evidence>
<keyword evidence="2" id="KW-0732">Signal</keyword>
<feature type="compositionally biased region" description="Polar residues" evidence="1">
    <location>
        <begin position="47"/>
        <end position="64"/>
    </location>
</feature>
<dbReference type="GO" id="GO:0010181">
    <property type="term" value="F:FMN binding"/>
    <property type="evidence" value="ECO:0007669"/>
    <property type="project" value="InterPro"/>
</dbReference>
<evidence type="ECO:0000313" key="5">
    <source>
        <dbReference type="Proteomes" id="UP000316096"/>
    </source>
</evidence>
<feature type="domain" description="FMN-binding" evidence="3">
    <location>
        <begin position="67"/>
        <end position="145"/>
    </location>
</feature>
<dbReference type="AlphaFoldDB" id="A0A543CU43"/>
<keyword evidence="5" id="KW-1185">Reference proteome</keyword>
<dbReference type="InterPro" id="IPR007329">
    <property type="entry name" value="FMN-bd"/>
</dbReference>
<evidence type="ECO:0000256" key="1">
    <source>
        <dbReference type="SAM" id="MobiDB-lite"/>
    </source>
</evidence>